<organism evidence="1 2">
    <name type="scientific">Populus trichocarpa</name>
    <name type="common">Western balsam poplar</name>
    <name type="synonym">Populus balsamifera subsp. trichocarpa</name>
    <dbReference type="NCBI Taxonomy" id="3694"/>
    <lineage>
        <taxon>Eukaryota</taxon>
        <taxon>Viridiplantae</taxon>
        <taxon>Streptophyta</taxon>
        <taxon>Embryophyta</taxon>
        <taxon>Tracheophyta</taxon>
        <taxon>Spermatophyta</taxon>
        <taxon>Magnoliopsida</taxon>
        <taxon>eudicotyledons</taxon>
        <taxon>Gunneridae</taxon>
        <taxon>Pentapetalae</taxon>
        <taxon>rosids</taxon>
        <taxon>fabids</taxon>
        <taxon>Malpighiales</taxon>
        <taxon>Salicaceae</taxon>
        <taxon>Saliceae</taxon>
        <taxon>Populus</taxon>
    </lineage>
</organism>
<dbReference type="SUPFAM" id="SSF52058">
    <property type="entry name" value="L domain-like"/>
    <property type="match status" value="1"/>
</dbReference>
<name>A0A2K1YBL0_POPTR</name>
<proteinExistence type="predicted"/>
<sequence>MSVDMKAFCKLPNLGLFQLNYVQFSGRCEHLSKELKWLYWHGFTLEFIPDDLYPGSLLLDRLKFLNCSHSHFLRQTPDFSKLPDLAVEV</sequence>
<protein>
    <submittedName>
        <fullName evidence="1">Uncharacterized protein</fullName>
    </submittedName>
</protein>
<evidence type="ECO:0000313" key="1">
    <source>
        <dbReference type="EMBL" id="PNT10414.1"/>
    </source>
</evidence>
<dbReference type="Proteomes" id="UP000006729">
    <property type="component" value="Chromosome 12"/>
</dbReference>
<dbReference type="InParanoid" id="A0A2K1YBL0"/>
<reference evidence="1 2" key="1">
    <citation type="journal article" date="2006" name="Science">
        <title>The genome of black cottonwood, Populus trichocarpa (Torr. &amp; Gray).</title>
        <authorList>
            <person name="Tuskan G.A."/>
            <person name="Difazio S."/>
            <person name="Jansson S."/>
            <person name="Bohlmann J."/>
            <person name="Grigoriev I."/>
            <person name="Hellsten U."/>
            <person name="Putnam N."/>
            <person name="Ralph S."/>
            <person name="Rombauts S."/>
            <person name="Salamov A."/>
            <person name="Schein J."/>
            <person name="Sterck L."/>
            <person name="Aerts A."/>
            <person name="Bhalerao R.R."/>
            <person name="Bhalerao R.P."/>
            <person name="Blaudez D."/>
            <person name="Boerjan W."/>
            <person name="Brun A."/>
            <person name="Brunner A."/>
            <person name="Busov V."/>
            <person name="Campbell M."/>
            <person name="Carlson J."/>
            <person name="Chalot M."/>
            <person name="Chapman J."/>
            <person name="Chen G.L."/>
            <person name="Cooper D."/>
            <person name="Coutinho P.M."/>
            <person name="Couturier J."/>
            <person name="Covert S."/>
            <person name="Cronk Q."/>
            <person name="Cunningham R."/>
            <person name="Davis J."/>
            <person name="Degroeve S."/>
            <person name="Dejardin A."/>
            <person name="Depamphilis C."/>
            <person name="Detter J."/>
            <person name="Dirks B."/>
            <person name="Dubchak I."/>
            <person name="Duplessis S."/>
            <person name="Ehlting J."/>
            <person name="Ellis B."/>
            <person name="Gendler K."/>
            <person name="Goodstein D."/>
            <person name="Gribskov M."/>
            <person name="Grimwood J."/>
            <person name="Groover A."/>
            <person name="Gunter L."/>
            <person name="Hamberger B."/>
            <person name="Heinze B."/>
            <person name="Helariutta Y."/>
            <person name="Henrissat B."/>
            <person name="Holligan D."/>
            <person name="Holt R."/>
            <person name="Huang W."/>
            <person name="Islam-Faridi N."/>
            <person name="Jones S."/>
            <person name="Jones-Rhoades M."/>
            <person name="Jorgensen R."/>
            <person name="Joshi C."/>
            <person name="Kangasjarvi J."/>
            <person name="Karlsson J."/>
            <person name="Kelleher C."/>
            <person name="Kirkpatrick R."/>
            <person name="Kirst M."/>
            <person name="Kohler A."/>
            <person name="Kalluri U."/>
            <person name="Larimer F."/>
            <person name="Leebens-Mack J."/>
            <person name="Leple J.C."/>
            <person name="Locascio P."/>
            <person name="Lou Y."/>
            <person name="Lucas S."/>
            <person name="Martin F."/>
            <person name="Montanini B."/>
            <person name="Napoli C."/>
            <person name="Nelson D.R."/>
            <person name="Nelson C."/>
            <person name="Nieminen K."/>
            <person name="Nilsson O."/>
            <person name="Pereda V."/>
            <person name="Peter G."/>
            <person name="Philippe R."/>
            <person name="Pilate G."/>
            <person name="Poliakov A."/>
            <person name="Razumovskaya J."/>
            <person name="Richardson P."/>
            <person name="Rinaldi C."/>
            <person name="Ritland K."/>
            <person name="Rouze P."/>
            <person name="Ryaboy D."/>
            <person name="Schmutz J."/>
            <person name="Schrader J."/>
            <person name="Segerman B."/>
            <person name="Shin H."/>
            <person name="Siddiqui A."/>
            <person name="Sterky F."/>
            <person name="Terry A."/>
            <person name="Tsai C.J."/>
            <person name="Uberbacher E."/>
            <person name="Unneberg P."/>
            <person name="Vahala J."/>
            <person name="Wall K."/>
            <person name="Wessler S."/>
            <person name="Yang G."/>
            <person name="Yin T."/>
            <person name="Douglas C."/>
            <person name="Marra M."/>
            <person name="Sandberg G."/>
            <person name="Van de Peer Y."/>
            <person name="Rokhsar D."/>
        </authorList>
    </citation>
    <scope>NUCLEOTIDE SEQUENCE [LARGE SCALE GENOMIC DNA]</scope>
    <source>
        <strain evidence="2">cv. Nisqually</strain>
    </source>
</reference>
<evidence type="ECO:0000313" key="2">
    <source>
        <dbReference type="Proteomes" id="UP000006729"/>
    </source>
</evidence>
<dbReference type="InterPro" id="IPR032675">
    <property type="entry name" value="LRR_dom_sf"/>
</dbReference>
<keyword evidence="2" id="KW-1185">Reference proteome</keyword>
<accession>A0A2K1YBL0</accession>
<dbReference type="EMBL" id="CM009301">
    <property type="protein sequence ID" value="PNT10414.1"/>
    <property type="molecule type" value="Genomic_DNA"/>
</dbReference>
<gene>
    <name evidence="1" type="ORF">POPTR_012G099900</name>
</gene>
<dbReference type="Gene3D" id="3.80.10.10">
    <property type="entry name" value="Ribonuclease Inhibitor"/>
    <property type="match status" value="1"/>
</dbReference>
<dbReference type="AlphaFoldDB" id="A0A2K1YBL0"/>